<dbReference type="Pfam" id="PF13166">
    <property type="entry name" value="AAA_13"/>
    <property type="match status" value="1"/>
</dbReference>
<evidence type="ECO:0000259" key="2">
    <source>
        <dbReference type="Pfam" id="PF13166"/>
    </source>
</evidence>
<proteinExistence type="predicted"/>
<feature type="coiled-coil region" evidence="1">
    <location>
        <begin position="107"/>
        <end position="134"/>
    </location>
</feature>
<evidence type="ECO:0000313" key="3">
    <source>
        <dbReference type="EMBL" id="KPY80881.1"/>
    </source>
</evidence>
<reference evidence="3 4" key="1">
    <citation type="submission" date="2015-09" db="EMBL/GenBank/DDBJ databases">
        <title>Genome announcement of multiple Pseudomonas syringae strains.</title>
        <authorList>
            <person name="Thakur S."/>
            <person name="Wang P.W."/>
            <person name="Gong Y."/>
            <person name="Weir B.S."/>
            <person name="Guttman D.S."/>
        </authorList>
    </citation>
    <scope>NUCLEOTIDE SEQUENCE [LARGE SCALE GENOMIC DNA]</scope>
    <source>
        <strain evidence="3 4">ICMP4091</strain>
    </source>
</reference>
<dbReference type="Gene3D" id="3.40.50.300">
    <property type="entry name" value="P-loop containing nucleotide triphosphate hydrolases"/>
    <property type="match status" value="2"/>
</dbReference>
<sequence>MASIDPTCKWNAFMIKTISLKGVTSYPHDQPVILGPLKRVNLVYGLNGSGKSTVGDYLQDLTGNRYQTCQVDPAIKQDQVFVYNQKFIEKNFHQESHPGIFTLNEGNIEAKEKIAELQQSLETANKEVDRIKTKLSEGDEAHGRSLMTYKDALWDIRLEFEKGDLATCFRGQRNKEAFKDQLEKIPLPTSPVRTKKELSDVTKSLSYSDASSIAALPELSFAGASLENDPILTKVITPSGDSYLADLIQRLGNSDWVKKALPYLDHSENACPLCQQDLPHEFQRNVKSLFDETYDQEVSKVVVLREKYIKAADALEFELEAQAYTSSAIQSEADFIKAKGELKRLLTINRTRLADKEESVSKSLSLESTTAAVINLNAAIKAQKAKDDEYNLRLSKKDQLFSQVVAEMWQVMRQQAEKTIAAHKELAKFYLKNSAELNAKKKELSDQVLRDLASITECQSKMTNVDEAVKKIDAAIANIGITGFNLKKVDGDETSYRLVRGNNSNDVYRSLSEGEKTLITFLYFLELCAGSVDAEKPVVASERVIVIDDPISSLSHNYVYEVAAHIYHRVLCATLKFKQIIVLTHNLFFFHELLKNAPKSVTKQYACFRVSKGAHSAIAQLGQEEIKNDYESYWQVIREARDSKVHAAVLPNMMRNILEHYFGFIHKNDDLLKALEVLERVDHEFKPLYRYINRQSHGGAINVTDFGGWSADKMIEKFEGVFARSGYPEHYAVMMGGIAGEEEGTNPTGA</sequence>
<organism evidence="3 4">
    <name type="scientific">Pseudomonas syringae pv. tagetis</name>
    <dbReference type="NCBI Taxonomy" id="129140"/>
    <lineage>
        <taxon>Bacteria</taxon>
        <taxon>Pseudomonadati</taxon>
        <taxon>Pseudomonadota</taxon>
        <taxon>Gammaproteobacteria</taxon>
        <taxon>Pseudomonadales</taxon>
        <taxon>Pseudomonadaceae</taxon>
        <taxon>Pseudomonas</taxon>
    </lineage>
</organism>
<gene>
    <name evidence="3" type="ORF">ALO44_04184</name>
</gene>
<evidence type="ECO:0000256" key="1">
    <source>
        <dbReference type="SAM" id="Coils"/>
    </source>
</evidence>
<evidence type="ECO:0000313" key="4">
    <source>
        <dbReference type="Proteomes" id="UP000050474"/>
    </source>
</evidence>
<keyword evidence="1" id="KW-0175">Coiled coil</keyword>
<feature type="domain" description="Protein CR006 P-loop" evidence="2">
    <location>
        <begin position="35"/>
        <end position="722"/>
    </location>
</feature>
<dbReference type="AlphaFoldDB" id="A0A0Q0BZH7"/>
<dbReference type="SUPFAM" id="SSF75712">
    <property type="entry name" value="Rad50 coiled-coil Zn hook"/>
    <property type="match status" value="1"/>
</dbReference>
<dbReference type="EMBL" id="LJRM01000187">
    <property type="protein sequence ID" value="KPY80881.1"/>
    <property type="molecule type" value="Genomic_DNA"/>
</dbReference>
<dbReference type="InterPro" id="IPR027417">
    <property type="entry name" value="P-loop_NTPase"/>
</dbReference>
<comment type="caution">
    <text evidence="3">The sequence shown here is derived from an EMBL/GenBank/DDBJ whole genome shotgun (WGS) entry which is preliminary data.</text>
</comment>
<dbReference type="SUPFAM" id="SSF52540">
    <property type="entry name" value="P-loop containing nucleoside triphosphate hydrolases"/>
    <property type="match status" value="1"/>
</dbReference>
<dbReference type="Proteomes" id="UP000050474">
    <property type="component" value="Unassembled WGS sequence"/>
</dbReference>
<name>A0A0Q0BZH7_9PSED</name>
<dbReference type="PATRIC" id="fig|129140.3.peg.5454"/>
<accession>A0A0Q0BZH7</accession>
<dbReference type="InterPro" id="IPR026866">
    <property type="entry name" value="CR006_AAA"/>
</dbReference>
<protein>
    <recommendedName>
        <fullName evidence="2">Protein CR006 P-loop domain-containing protein</fullName>
    </recommendedName>
</protein>